<evidence type="ECO:0000256" key="4">
    <source>
        <dbReference type="ARBA" id="ARBA00022741"/>
    </source>
</evidence>
<sequence length="299" mass="34816">MKSLRKDVIIEYDQVESTKLEKNILMQADHPFLVGMNYVFQTEQKVFFVMRFVRGGELFTHLRQVTRFPEERARFYSIQVALALGHLHQKNIIYRDLKPENILMDEDGYVCLTDFGLAKVLEGNQQAYSFCGTPDYLAPEILVERGHSFPVDWWALGILTYEMIVGFPPFYTGQTNNNKMFELIKKKAVYFPDEQRHNISMSENCRNFISSLLEKNPQHRLGTRGGLEEVLNHPWFAELDHEKILAKRVEAPVRPQLSNNVFDVSQFDSTFTQEAAEVTMVEASAMRTIKNNQRQFDNF</sequence>
<evidence type="ECO:0000313" key="9">
    <source>
        <dbReference type="EMBL" id="CAE0308726.1"/>
    </source>
</evidence>
<keyword evidence="6" id="KW-0067">ATP-binding</keyword>
<keyword evidence="1" id="KW-0723">Serine/threonine-protein kinase</keyword>
<keyword evidence="5" id="KW-0418">Kinase</keyword>
<dbReference type="InterPro" id="IPR008271">
    <property type="entry name" value="Ser/Thr_kinase_AS"/>
</dbReference>
<feature type="domain" description="Protein kinase" evidence="7">
    <location>
        <begin position="1"/>
        <end position="236"/>
    </location>
</feature>
<dbReference type="Gene3D" id="3.30.200.20">
    <property type="entry name" value="Phosphorylase Kinase, domain 1"/>
    <property type="match status" value="1"/>
</dbReference>
<accession>A0A7S3MKG1</accession>
<dbReference type="InterPro" id="IPR011009">
    <property type="entry name" value="Kinase-like_dom_sf"/>
</dbReference>
<dbReference type="InterPro" id="IPR017892">
    <property type="entry name" value="Pkinase_C"/>
</dbReference>
<evidence type="ECO:0000256" key="2">
    <source>
        <dbReference type="ARBA" id="ARBA00022553"/>
    </source>
</evidence>
<dbReference type="SUPFAM" id="SSF56112">
    <property type="entry name" value="Protein kinase-like (PK-like)"/>
    <property type="match status" value="1"/>
</dbReference>
<dbReference type="CDD" id="cd05123">
    <property type="entry name" value="STKc_AGC"/>
    <property type="match status" value="1"/>
</dbReference>
<name>A0A7S3MKG1_9SPIT</name>
<evidence type="ECO:0000256" key="6">
    <source>
        <dbReference type="ARBA" id="ARBA00022840"/>
    </source>
</evidence>
<evidence type="ECO:0008006" key="10">
    <source>
        <dbReference type="Google" id="ProtNLM"/>
    </source>
</evidence>
<dbReference type="EMBL" id="HBIE01012079">
    <property type="protein sequence ID" value="CAE0308726.1"/>
    <property type="molecule type" value="Transcribed_RNA"/>
</dbReference>
<dbReference type="PROSITE" id="PS51285">
    <property type="entry name" value="AGC_KINASE_CTER"/>
    <property type="match status" value="1"/>
</dbReference>
<dbReference type="InterPro" id="IPR000961">
    <property type="entry name" value="AGC-kinase_C"/>
</dbReference>
<proteinExistence type="predicted"/>
<feature type="domain" description="AGC-kinase C-terminal" evidence="8">
    <location>
        <begin position="237"/>
        <end position="299"/>
    </location>
</feature>
<evidence type="ECO:0000256" key="1">
    <source>
        <dbReference type="ARBA" id="ARBA00022527"/>
    </source>
</evidence>
<dbReference type="GO" id="GO:0004674">
    <property type="term" value="F:protein serine/threonine kinase activity"/>
    <property type="evidence" value="ECO:0007669"/>
    <property type="project" value="UniProtKB-KW"/>
</dbReference>
<dbReference type="PROSITE" id="PS50011">
    <property type="entry name" value="PROTEIN_KINASE_DOM"/>
    <property type="match status" value="1"/>
</dbReference>
<organism evidence="9">
    <name type="scientific">Favella ehrenbergii</name>
    <dbReference type="NCBI Taxonomy" id="182087"/>
    <lineage>
        <taxon>Eukaryota</taxon>
        <taxon>Sar</taxon>
        <taxon>Alveolata</taxon>
        <taxon>Ciliophora</taxon>
        <taxon>Intramacronucleata</taxon>
        <taxon>Spirotrichea</taxon>
        <taxon>Choreotrichia</taxon>
        <taxon>Tintinnida</taxon>
        <taxon>Xystonellidae</taxon>
        <taxon>Favella</taxon>
    </lineage>
</organism>
<dbReference type="InterPro" id="IPR045270">
    <property type="entry name" value="STKc_AGC"/>
</dbReference>
<evidence type="ECO:0000259" key="7">
    <source>
        <dbReference type="PROSITE" id="PS50011"/>
    </source>
</evidence>
<dbReference type="FunFam" id="1.10.510.10:FF:000008">
    <property type="entry name" value="Non-specific serine/threonine protein kinase"/>
    <property type="match status" value="1"/>
</dbReference>
<evidence type="ECO:0000259" key="8">
    <source>
        <dbReference type="PROSITE" id="PS51285"/>
    </source>
</evidence>
<dbReference type="AlphaFoldDB" id="A0A7S3MKG1"/>
<dbReference type="Gene3D" id="1.10.510.10">
    <property type="entry name" value="Transferase(Phosphotransferase) domain 1"/>
    <property type="match status" value="1"/>
</dbReference>
<dbReference type="SMART" id="SM00133">
    <property type="entry name" value="S_TK_X"/>
    <property type="match status" value="1"/>
</dbReference>
<dbReference type="PROSITE" id="PS00108">
    <property type="entry name" value="PROTEIN_KINASE_ST"/>
    <property type="match status" value="1"/>
</dbReference>
<evidence type="ECO:0000256" key="5">
    <source>
        <dbReference type="ARBA" id="ARBA00022777"/>
    </source>
</evidence>
<protein>
    <recommendedName>
        <fullName evidence="10">Non-specific serine/threonine protein kinase</fullName>
    </recommendedName>
</protein>
<dbReference type="Pfam" id="PF00069">
    <property type="entry name" value="Pkinase"/>
    <property type="match status" value="1"/>
</dbReference>
<dbReference type="SMART" id="SM00220">
    <property type="entry name" value="S_TKc"/>
    <property type="match status" value="1"/>
</dbReference>
<dbReference type="Pfam" id="PF00433">
    <property type="entry name" value="Pkinase_C"/>
    <property type="match status" value="1"/>
</dbReference>
<dbReference type="GO" id="GO:0005524">
    <property type="term" value="F:ATP binding"/>
    <property type="evidence" value="ECO:0007669"/>
    <property type="project" value="UniProtKB-KW"/>
</dbReference>
<keyword evidence="3" id="KW-0808">Transferase</keyword>
<dbReference type="InterPro" id="IPR000719">
    <property type="entry name" value="Prot_kinase_dom"/>
</dbReference>
<dbReference type="PANTHER" id="PTHR24351">
    <property type="entry name" value="RIBOSOMAL PROTEIN S6 KINASE"/>
    <property type="match status" value="1"/>
</dbReference>
<gene>
    <name evidence="9" type="ORF">FEHR0123_LOCUS3637</name>
</gene>
<keyword evidence="2" id="KW-0597">Phosphoprotein</keyword>
<reference evidence="9" key="1">
    <citation type="submission" date="2021-01" db="EMBL/GenBank/DDBJ databases">
        <authorList>
            <person name="Corre E."/>
            <person name="Pelletier E."/>
            <person name="Niang G."/>
            <person name="Scheremetjew M."/>
            <person name="Finn R."/>
            <person name="Kale V."/>
            <person name="Holt S."/>
            <person name="Cochrane G."/>
            <person name="Meng A."/>
            <person name="Brown T."/>
            <person name="Cohen L."/>
        </authorList>
    </citation>
    <scope>NUCLEOTIDE SEQUENCE</scope>
    <source>
        <strain evidence="9">Fehren 1</strain>
    </source>
</reference>
<evidence type="ECO:0000256" key="3">
    <source>
        <dbReference type="ARBA" id="ARBA00022679"/>
    </source>
</evidence>
<keyword evidence="4" id="KW-0547">Nucleotide-binding</keyword>